<dbReference type="VEuPathDB" id="ToxoDB:TGDOM2_274050"/>
<dbReference type="Proteomes" id="UP000028837">
    <property type="component" value="Unassembled WGS sequence"/>
</dbReference>
<name>A0A086KX56_TOXGO</name>
<accession>A0A086KX56</accession>
<evidence type="ECO:0000313" key="2">
    <source>
        <dbReference type="EMBL" id="KFG48974.1"/>
    </source>
</evidence>
<evidence type="ECO:0000256" key="1">
    <source>
        <dbReference type="SAM" id="MobiDB-lite"/>
    </source>
</evidence>
<dbReference type="EMBL" id="AHZU02000061">
    <property type="protein sequence ID" value="KFG48974.1"/>
    <property type="molecule type" value="Genomic_DNA"/>
</dbReference>
<gene>
    <name evidence="2" type="ORF">TGDOM2_274050</name>
</gene>
<dbReference type="AlphaFoldDB" id="A0A086KX56"/>
<sequence length="304" mass="34821">MSFTEKLQQRRKIQEDTAKVFEDYGKKKQIFKTGKSRLLREDCEKQLRELNNVGSEPPTEVCEVELPAEEHTTPTRDLAAAHPAPSPPGPELRVRKQWVLSENVKFRQDRKSPEVLNKAKEISVRFGLPKDVCLRLGLLFQFRDTKRGEDMLTVYLTALQRLKQGFDCAKLAKRSLKVKKKFLKIDPKTRTLYIKGLGPVFRKTTALDLRAVQDVYAGTSESPEFQEVNRRIKTLGHRLEENRCCVVKTEVRTYSLILNSACDTDDLFATVDLLKGNHGPAVWREDNRAAENVFRVEGAMDMSL</sequence>
<comment type="caution">
    <text evidence="2">The sequence shown here is derived from an EMBL/GenBank/DDBJ whole genome shotgun (WGS) entry which is preliminary data.</text>
</comment>
<dbReference type="OrthoDB" id="330357at2759"/>
<protein>
    <submittedName>
        <fullName evidence="2">Uncharacterized protein</fullName>
    </submittedName>
</protein>
<reference evidence="2 3" key="1">
    <citation type="submission" date="2014-02" db="EMBL/GenBank/DDBJ databases">
        <authorList>
            <person name="Sibley D."/>
            <person name="Venepally P."/>
            <person name="Karamycheva S."/>
            <person name="Hadjithomas M."/>
            <person name="Khan A."/>
            <person name="Brunk B."/>
            <person name="Roos D."/>
            <person name="Caler E."/>
            <person name="Lorenzi H."/>
        </authorList>
    </citation>
    <scope>NUCLEOTIDE SEQUENCE [LARGE SCALE GENOMIC DNA]</scope>
    <source>
        <strain evidence="2 3">GAB2-2007-GAL-DOM2</strain>
    </source>
</reference>
<organism evidence="2 3">
    <name type="scientific">Toxoplasma gondii GAB2-2007-GAL-DOM2</name>
    <dbReference type="NCBI Taxonomy" id="1130820"/>
    <lineage>
        <taxon>Eukaryota</taxon>
        <taxon>Sar</taxon>
        <taxon>Alveolata</taxon>
        <taxon>Apicomplexa</taxon>
        <taxon>Conoidasida</taxon>
        <taxon>Coccidia</taxon>
        <taxon>Eucoccidiorida</taxon>
        <taxon>Eimeriorina</taxon>
        <taxon>Sarcocystidae</taxon>
        <taxon>Toxoplasma</taxon>
    </lineage>
</organism>
<proteinExistence type="predicted"/>
<evidence type="ECO:0000313" key="3">
    <source>
        <dbReference type="Proteomes" id="UP000028837"/>
    </source>
</evidence>
<feature type="region of interest" description="Disordered" evidence="1">
    <location>
        <begin position="68"/>
        <end position="92"/>
    </location>
</feature>